<dbReference type="AlphaFoldDB" id="A0A3E2XL00"/>
<dbReference type="EMBL" id="QVFD01000008">
    <property type="protein sequence ID" value="RGC46745.1"/>
    <property type="molecule type" value="Genomic_DNA"/>
</dbReference>
<keyword evidence="3" id="KW-1185">Reference proteome</keyword>
<sequence length="441" mass="51774">MRFNPFEEKPMPLDQLFMDWDKLYPKPYHLGTVHPYTKVRIVLMNGTEFEAQWFGHQFSRHCQDNDLRRELAMIRRIEQMQQKRISCLKPKNETVLEHTITYEQLAVDLTAFLARRENDCNVKTALDFALLEDFDHLYRYANLLDYEYGTCPEKLVGRYTEMTPARPTIAHHRYPTDSIFRSIDNQTASLKTKLGINIITAAEQQTMNYYMNIAPFYSRSDLGRRLYQEIGMIEEEHVSQYESLKDPSATWLEDLLMHEYTECYLYYSCMMTECDLYIRKIWEECLMQEISHLHKAKELLEKYENKSWQQVIGGCGDFPDILVLGPNIDYIRHIIATTTGNTQKEEYVVPLGRLSENDPFFFYQHVMNDPLCEVASHVTIDARIRRKGCDYRFEIKENPLPELRNRRCDNTSIGRIPACTPASASSEGTTADNCRCPIFSK</sequence>
<dbReference type="RefSeq" id="WP_117540206.1">
    <property type="nucleotide sequence ID" value="NZ_QVFD01000008.1"/>
</dbReference>
<comment type="caution">
    <text evidence="2">The sequence shown here is derived from an EMBL/GenBank/DDBJ whole genome shotgun (WGS) entry which is preliminary data.</text>
</comment>
<evidence type="ECO:0000259" key="1">
    <source>
        <dbReference type="PROSITE" id="PS00498"/>
    </source>
</evidence>
<dbReference type="GO" id="GO:0016491">
    <property type="term" value="F:oxidoreductase activity"/>
    <property type="evidence" value="ECO:0007669"/>
    <property type="project" value="InterPro"/>
</dbReference>
<dbReference type="SUPFAM" id="SSF47240">
    <property type="entry name" value="Ferritin-like"/>
    <property type="match status" value="1"/>
</dbReference>
<protein>
    <recommendedName>
        <fullName evidence="1">Tyrosinase copper-binding domain-containing protein</fullName>
    </recommendedName>
</protein>
<gene>
    <name evidence="2" type="ORF">DW747_09450</name>
</gene>
<evidence type="ECO:0000313" key="2">
    <source>
        <dbReference type="EMBL" id="RGC46745.1"/>
    </source>
</evidence>
<dbReference type="OrthoDB" id="1836949at2"/>
<dbReference type="PROSITE" id="PS00498">
    <property type="entry name" value="TYROSINASE_2"/>
    <property type="match status" value="1"/>
</dbReference>
<name>A0A3E2XL00_9FIRM</name>
<organism evidence="2 3">
    <name type="scientific">Coprococcus catus</name>
    <dbReference type="NCBI Taxonomy" id="116085"/>
    <lineage>
        <taxon>Bacteria</taxon>
        <taxon>Bacillati</taxon>
        <taxon>Bacillota</taxon>
        <taxon>Clostridia</taxon>
        <taxon>Lachnospirales</taxon>
        <taxon>Lachnospiraceae</taxon>
        <taxon>Coprococcus</taxon>
    </lineage>
</organism>
<feature type="domain" description="Tyrosinase copper-binding" evidence="1">
    <location>
        <begin position="358"/>
        <end position="369"/>
    </location>
</feature>
<accession>A0A3E2XL00</accession>
<evidence type="ECO:0000313" key="3">
    <source>
        <dbReference type="Proteomes" id="UP000261231"/>
    </source>
</evidence>
<dbReference type="InterPro" id="IPR009078">
    <property type="entry name" value="Ferritin-like_SF"/>
</dbReference>
<dbReference type="InterPro" id="IPR002227">
    <property type="entry name" value="Tyrosinase_Cu-bd"/>
</dbReference>
<proteinExistence type="predicted"/>
<dbReference type="Proteomes" id="UP000261231">
    <property type="component" value="Unassembled WGS sequence"/>
</dbReference>
<reference evidence="2 3" key="1">
    <citation type="submission" date="2018-08" db="EMBL/GenBank/DDBJ databases">
        <title>A genome reference for cultivated species of the human gut microbiota.</title>
        <authorList>
            <person name="Zou Y."/>
            <person name="Xue W."/>
            <person name="Luo G."/>
        </authorList>
    </citation>
    <scope>NUCLEOTIDE SEQUENCE [LARGE SCALE GENOMIC DNA]</scope>
    <source>
        <strain evidence="2 3">AM28-39</strain>
    </source>
</reference>